<dbReference type="EMBL" id="JAKXMK010000069">
    <property type="protein sequence ID" value="MCH6172386.1"/>
    <property type="molecule type" value="Genomic_DNA"/>
</dbReference>
<accession>A0ABS9TVX1</accession>
<protein>
    <submittedName>
        <fullName evidence="1">Uncharacterized protein</fullName>
    </submittedName>
</protein>
<dbReference type="Proteomes" id="UP001299970">
    <property type="component" value="Unassembled WGS sequence"/>
</dbReference>
<comment type="caution">
    <text evidence="1">The sequence shown here is derived from an EMBL/GenBank/DDBJ whole genome shotgun (WGS) entry which is preliminary data.</text>
</comment>
<name>A0ABS9TVX1_9PSEU</name>
<evidence type="ECO:0000313" key="1">
    <source>
        <dbReference type="EMBL" id="MCH6172386.1"/>
    </source>
</evidence>
<gene>
    <name evidence="1" type="ORF">MMF94_42515</name>
</gene>
<proteinExistence type="predicted"/>
<organism evidence="1 2">
    <name type="scientific">Pseudonocardia alaniniphila</name>
    <dbReference type="NCBI Taxonomy" id="75291"/>
    <lineage>
        <taxon>Bacteria</taxon>
        <taxon>Bacillati</taxon>
        <taxon>Actinomycetota</taxon>
        <taxon>Actinomycetes</taxon>
        <taxon>Pseudonocardiales</taxon>
        <taxon>Pseudonocardiaceae</taxon>
        <taxon>Pseudonocardia</taxon>
    </lineage>
</organism>
<dbReference type="InterPro" id="IPR029061">
    <property type="entry name" value="THDP-binding"/>
</dbReference>
<dbReference type="Gene3D" id="3.40.50.970">
    <property type="match status" value="1"/>
</dbReference>
<keyword evidence="2" id="KW-1185">Reference proteome</keyword>
<reference evidence="1 2" key="1">
    <citation type="submission" date="2022-03" db="EMBL/GenBank/DDBJ databases">
        <title>Pseudonocardia alaer sp. nov., a novel actinomycete isolated from reed forest soil.</title>
        <authorList>
            <person name="Wang L."/>
        </authorList>
    </citation>
    <scope>NUCLEOTIDE SEQUENCE [LARGE SCALE GENOMIC DNA]</scope>
    <source>
        <strain evidence="1 2">Y-16303</strain>
    </source>
</reference>
<evidence type="ECO:0000313" key="2">
    <source>
        <dbReference type="Proteomes" id="UP001299970"/>
    </source>
</evidence>
<dbReference type="SUPFAM" id="SSF52518">
    <property type="entry name" value="Thiamin diphosphate-binding fold (THDP-binding)"/>
    <property type="match status" value="1"/>
</dbReference>
<dbReference type="RefSeq" id="WP_241043190.1">
    <property type="nucleotide sequence ID" value="NZ_BAAAJF010000076.1"/>
</dbReference>
<sequence>MTIVQAFNAALRDAMTADDSVVDFREDADAHGGVFRITNGPHRAFGAAAASTHRCPRPASSLPQAGIVGMEVGSASERTWCNVGWVNLLKG</sequence>